<comment type="caution">
    <text evidence="1">The sequence shown here is derived from an EMBL/GenBank/DDBJ whole genome shotgun (WGS) entry which is preliminary data.</text>
</comment>
<organism evidence="1 2">
    <name type="scientific">Pyropia yezoensis</name>
    <name type="common">Susabi-nori</name>
    <name type="synonym">Porphyra yezoensis</name>
    <dbReference type="NCBI Taxonomy" id="2788"/>
    <lineage>
        <taxon>Eukaryota</taxon>
        <taxon>Rhodophyta</taxon>
        <taxon>Bangiophyceae</taxon>
        <taxon>Bangiales</taxon>
        <taxon>Bangiaceae</taxon>
        <taxon>Pyropia</taxon>
    </lineage>
</organism>
<keyword evidence="2" id="KW-1185">Reference proteome</keyword>
<evidence type="ECO:0000313" key="2">
    <source>
        <dbReference type="Proteomes" id="UP000798662"/>
    </source>
</evidence>
<protein>
    <submittedName>
        <fullName evidence="1">Uncharacterized protein</fullName>
    </submittedName>
</protein>
<dbReference type="EMBL" id="CM020619">
    <property type="protein sequence ID" value="KAK1865828.1"/>
    <property type="molecule type" value="Genomic_DNA"/>
</dbReference>
<reference evidence="1" key="1">
    <citation type="submission" date="2019-11" db="EMBL/GenBank/DDBJ databases">
        <title>Nori genome reveals adaptations in red seaweeds to the harsh intertidal environment.</title>
        <authorList>
            <person name="Wang D."/>
            <person name="Mao Y."/>
        </authorList>
    </citation>
    <scope>NUCLEOTIDE SEQUENCE</scope>
    <source>
        <tissue evidence="1">Gametophyte</tissue>
    </source>
</reference>
<gene>
    <name evidence="1" type="ORF">I4F81_008351</name>
</gene>
<proteinExistence type="predicted"/>
<accession>A0ACC3C7H9</accession>
<dbReference type="Proteomes" id="UP000798662">
    <property type="component" value="Chromosome 2"/>
</dbReference>
<name>A0ACC3C7H9_PYRYE</name>
<evidence type="ECO:0000313" key="1">
    <source>
        <dbReference type="EMBL" id="KAK1865828.1"/>
    </source>
</evidence>
<sequence length="317" mass="33176">MATPPTSSPSSPDALRQYRSRRALGTRAVGARAAAAASAAGSGGGWTAAGGVPSHDEEAPPGRLSASPANPGSLSPLRPSQDAAGAAAATPLSPPSSGAVYGDHGPPEPAAPPAPMPDRVHTSADVQAWLSAIGYARYGPTFAANEISGDVLRTLTSDELRDDLGVRHLRHRRDLLDAIAALLVRDAEARSSPTTAEAVDALPEHGRILDHLSNVRSYHSWMRVGVQMLGFAIVTLRLTPKFRERPLVTAASLYFAAIGVGALLYGVFRYRQVIGMIERSGAKTPAYDPDRFGVLGMLFSVLTAAVFVLAIILVDGF</sequence>